<evidence type="ECO:0000259" key="2">
    <source>
        <dbReference type="Pfam" id="PF08389"/>
    </source>
</evidence>
<proteinExistence type="predicted"/>
<dbReference type="GO" id="GO:0006611">
    <property type="term" value="P:protein export from nucleus"/>
    <property type="evidence" value="ECO:0007669"/>
    <property type="project" value="InterPro"/>
</dbReference>
<protein>
    <recommendedName>
        <fullName evidence="6">Protein HASTY 1</fullName>
    </recommendedName>
</protein>
<evidence type="ECO:0000313" key="5">
    <source>
        <dbReference type="Proteomes" id="UP000652761"/>
    </source>
</evidence>
<feature type="signal peptide" evidence="1">
    <location>
        <begin position="1"/>
        <end position="18"/>
    </location>
</feature>
<dbReference type="Pfam" id="PF08389">
    <property type="entry name" value="Xpo1"/>
    <property type="match status" value="1"/>
</dbReference>
<dbReference type="EMBL" id="NMUH01003036">
    <property type="protein sequence ID" value="MQM03444.1"/>
    <property type="molecule type" value="Genomic_DNA"/>
</dbReference>
<sequence>CLPSFLLTGTAFVVSVSSQALHPVALLSPLLLRQPLLPHSTRSATGLSPPAIEPYCVVEPGVTRSPFPVQHEMEDTGGIAANVASAITTAMDWRSSPEAKGAAASYLESIKNGDVRLLGSASLFLVRKECSSEIRLHGLKMLQHLVRLRWDELNSSERRTFANAAVDLLSEMANGHEEWALKSQTAALVAEVIRREGLDLWQELLPSLVSLSNKGPIEGELVAILLRWLPEDITVHNEDLEGDRRRVLLRGLTQSLPQILPLLYTLLERHFMGAFSEASRQQFDAAKQHATAVTAALNAVNAYAEWAPVPDLAKYKLIDGCGFLLSSVDFRLHACEFFKFVCQRKRPIDDSTCDFDSAMSNIFQVLMNVSRDFFYKSSSNSAGIDDSEVEFAECLCECLVALGSSFMQCIGGDANMLCQYIKQMLGYFQHFKFVLHFQALQFWLVIMKDLVSKAKVTTPTAEGSSVDKEKRSVAVSIDEDISSAILDVSFQHMLKKTVGVTLTTEPFEIWNDEFDVKVDFSQYRSKLLELIRLIAIHNPVTAASKASHRVESIINSYALPPVPPQGLILLENMQLGLETVVGAVFDGAASVLSTSPEVKFGLQRILEGLLQQLLNLKWSEPVLAELLGGYLVAFGPFLRLFPEAVGCVINKLFELLTSLPLSLEDFSPMSARHARLQICTSFLRIARTSDKSILPHMKGIADTMAHLQGEGRLLRGEHNILGEAFLVMASSAGIQQQQEVLAWLLEPMSKQWTQLEWQNACLSDPLGLIRLCSDTQIMWSIFHNVTFFEKALRRSGVKKGNMNAQNPSPASEASTFQHPMSFHLPWMLPPLLRLLRSIHSLWSQPISQVLPAELRAAMTISHVEQASLLGEGMSKVSKSQLSLSEGSSIEMNKEGFTGSSENDIRNWLKGVRDSGYNILGLSMMVGESFFQCLESSSVVLALMENVQAMDFRHIRQLIHFVLIPLVKSCPPKLWGEWLEKLLYPLFAHCLQVLRFSWSGLLSEGRAKVPDIFSNPSGLELKVEVMEEKLLRDLTREICFLLSVVASPARNSGIPSVEQLANISRTDSSSLKDLDAFALNSMAGFLLSHKTLAFPALQMSKEAFTWTDGDAVSKIASFCGVVVPLTVSTNNVELKEFVAKDLFCAIIQGLALESNAIISSDLISLCREIFVYFADRDPAPRQVLLSLPCIKLDDLLAFEDAISKTSSAKEQKQHMRSLLMLATGNKLKAIVAQKTTNVITNVSARPHSSASKSGPGVEEDDAVGLAAIT</sequence>
<evidence type="ECO:0008006" key="6">
    <source>
        <dbReference type="Google" id="ProtNLM"/>
    </source>
</evidence>
<dbReference type="InterPro" id="IPR045065">
    <property type="entry name" value="XPO1/5"/>
</dbReference>
<dbReference type="PANTHER" id="PTHR11223">
    <property type="entry name" value="EXPORTIN 1/5"/>
    <property type="match status" value="1"/>
</dbReference>
<comment type="caution">
    <text evidence="4">The sequence shown here is derived from an EMBL/GenBank/DDBJ whole genome shotgun (WGS) entry which is preliminary data.</text>
</comment>
<dbReference type="OrthoDB" id="2215036at2759"/>
<reference evidence="4" key="1">
    <citation type="submission" date="2017-07" db="EMBL/GenBank/DDBJ databases">
        <title>Taro Niue Genome Assembly and Annotation.</title>
        <authorList>
            <person name="Atibalentja N."/>
            <person name="Keating K."/>
            <person name="Fields C.J."/>
        </authorList>
    </citation>
    <scope>NUCLEOTIDE SEQUENCE</scope>
    <source>
        <strain evidence="4">Niue_2</strain>
        <tissue evidence="4">Leaf</tissue>
    </source>
</reference>
<dbReference type="Gene3D" id="1.25.10.10">
    <property type="entry name" value="Leucine-rich Repeat Variant"/>
    <property type="match status" value="1"/>
</dbReference>
<dbReference type="GO" id="GO:0042565">
    <property type="term" value="C:RNA nuclear export complex"/>
    <property type="evidence" value="ECO:0007669"/>
    <property type="project" value="TreeGrafter"/>
</dbReference>
<dbReference type="PANTHER" id="PTHR11223:SF3">
    <property type="entry name" value="EXPORTIN-5"/>
    <property type="match status" value="1"/>
</dbReference>
<dbReference type="InterPro" id="IPR016024">
    <property type="entry name" value="ARM-type_fold"/>
</dbReference>
<organism evidence="4 5">
    <name type="scientific">Colocasia esculenta</name>
    <name type="common">Wild taro</name>
    <name type="synonym">Arum esculentum</name>
    <dbReference type="NCBI Taxonomy" id="4460"/>
    <lineage>
        <taxon>Eukaryota</taxon>
        <taxon>Viridiplantae</taxon>
        <taxon>Streptophyta</taxon>
        <taxon>Embryophyta</taxon>
        <taxon>Tracheophyta</taxon>
        <taxon>Spermatophyta</taxon>
        <taxon>Magnoliopsida</taxon>
        <taxon>Liliopsida</taxon>
        <taxon>Araceae</taxon>
        <taxon>Aroideae</taxon>
        <taxon>Colocasieae</taxon>
        <taxon>Colocasia</taxon>
    </lineage>
</organism>
<dbReference type="GO" id="GO:0006405">
    <property type="term" value="P:RNA export from nucleus"/>
    <property type="evidence" value="ECO:0007669"/>
    <property type="project" value="TreeGrafter"/>
</dbReference>
<keyword evidence="5" id="KW-1185">Reference proteome</keyword>
<dbReference type="InterPro" id="IPR013598">
    <property type="entry name" value="Exportin-1/Importin-b-like"/>
</dbReference>
<dbReference type="GO" id="GO:0005737">
    <property type="term" value="C:cytoplasm"/>
    <property type="evidence" value="ECO:0007669"/>
    <property type="project" value="TreeGrafter"/>
</dbReference>
<evidence type="ECO:0000256" key="1">
    <source>
        <dbReference type="SAM" id="SignalP"/>
    </source>
</evidence>
<dbReference type="AlphaFoldDB" id="A0A843WH78"/>
<dbReference type="GO" id="GO:0003723">
    <property type="term" value="F:RNA binding"/>
    <property type="evidence" value="ECO:0007669"/>
    <property type="project" value="TreeGrafter"/>
</dbReference>
<dbReference type="FunFam" id="1.25.10.10:FF:000375">
    <property type="entry name" value="Predicted protein"/>
    <property type="match status" value="1"/>
</dbReference>
<dbReference type="InterPro" id="IPR045478">
    <property type="entry name" value="Exportin-5_C"/>
</dbReference>
<keyword evidence="1" id="KW-0732">Signal</keyword>
<feature type="non-terminal residue" evidence="4">
    <location>
        <position position="1"/>
    </location>
</feature>
<dbReference type="GO" id="GO:0005634">
    <property type="term" value="C:nucleus"/>
    <property type="evidence" value="ECO:0007669"/>
    <property type="project" value="TreeGrafter"/>
</dbReference>
<dbReference type="GO" id="GO:0005049">
    <property type="term" value="F:nuclear export signal receptor activity"/>
    <property type="evidence" value="ECO:0007669"/>
    <property type="project" value="InterPro"/>
</dbReference>
<dbReference type="InterPro" id="IPR011989">
    <property type="entry name" value="ARM-like"/>
</dbReference>
<accession>A0A843WH78</accession>
<gene>
    <name evidence="4" type="ORF">Taro_036230</name>
</gene>
<dbReference type="Pfam" id="PF19273">
    <property type="entry name" value="Exportin-5"/>
    <property type="match status" value="1"/>
</dbReference>
<dbReference type="SUPFAM" id="SSF48371">
    <property type="entry name" value="ARM repeat"/>
    <property type="match status" value="1"/>
</dbReference>
<feature type="domain" description="Exportin-5 C-terminal" evidence="3">
    <location>
        <begin position="387"/>
        <end position="1233"/>
    </location>
</feature>
<evidence type="ECO:0000313" key="4">
    <source>
        <dbReference type="EMBL" id="MQM03444.1"/>
    </source>
</evidence>
<feature type="chain" id="PRO_5032434438" description="Protein HASTY 1" evidence="1">
    <location>
        <begin position="19"/>
        <end position="1268"/>
    </location>
</feature>
<name>A0A843WH78_COLES</name>
<feature type="domain" description="Exportin-1/Importin-beta-like" evidence="2">
    <location>
        <begin position="179"/>
        <end position="337"/>
    </location>
</feature>
<evidence type="ECO:0000259" key="3">
    <source>
        <dbReference type="Pfam" id="PF19273"/>
    </source>
</evidence>
<dbReference type="Proteomes" id="UP000652761">
    <property type="component" value="Unassembled WGS sequence"/>
</dbReference>